<dbReference type="EMBL" id="NIDN02000046">
    <property type="protein sequence ID" value="RLL98718.1"/>
    <property type="molecule type" value="Genomic_DNA"/>
</dbReference>
<dbReference type="OrthoDB" id="4474617at2759"/>
<reference evidence="2 3" key="1">
    <citation type="submission" date="2018-08" db="EMBL/GenBank/DDBJ databases">
        <title>Draft genome sequences of two Aspergillus turcosus clinical strains isolated from bronchoalveolar lavage fluid: one azole-susceptible and the other azole-resistant.</title>
        <authorList>
            <person name="Parent-Michaud M."/>
            <person name="Dufresne P.J."/>
            <person name="Fournier E."/>
            <person name="Martineau C."/>
            <person name="Moreira S."/>
            <person name="Perkins V."/>
            <person name="De Repentigny L."/>
            <person name="Dufresne S.F."/>
        </authorList>
    </citation>
    <scope>NUCLEOTIDE SEQUENCE [LARGE SCALE GENOMIC DNA]</scope>
    <source>
        <strain evidence="2">HMR AF 1038</strain>
    </source>
</reference>
<dbReference type="SMART" id="SM00256">
    <property type="entry name" value="FBOX"/>
    <property type="match status" value="2"/>
</dbReference>
<dbReference type="InterPro" id="IPR001810">
    <property type="entry name" value="F-box_dom"/>
</dbReference>
<dbReference type="SUPFAM" id="SSF81383">
    <property type="entry name" value="F-box domain"/>
    <property type="match status" value="2"/>
</dbReference>
<comment type="caution">
    <text evidence="2">The sequence shown here is derived from an EMBL/GenBank/DDBJ whole genome shotgun (WGS) entry which is preliminary data.</text>
</comment>
<dbReference type="AlphaFoldDB" id="A0A3R7IH71"/>
<gene>
    <name evidence="2" type="ORF">CFD26_104082</name>
</gene>
<evidence type="ECO:0000313" key="3">
    <source>
        <dbReference type="Proteomes" id="UP000215289"/>
    </source>
</evidence>
<protein>
    <recommendedName>
        <fullName evidence="1">F-box domain-containing protein</fullName>
    </recommendedName>
</protein>
<name>A0A3R7IH71_9EURO</name>
<accession>A0A3R7IH71</accession>
<dbReference type="InterPro" id="IPR036047">
    <property type="entry name" value="F-box-like_dom_sf"/>
</dbReference>
<dbReference type="Proteomes" id="UP000215289">
    <property type="component" value="Unassembled WGS sequence"/>
</dbReference>
<evidence type="ECO:0000259" key="1">
    <source>
        <dbReference type="PROSITE" id="PS50181"/>
    </source>
</evidence>
<evidence type="ECO:0000313" key="2">
    <source>
        <dbReference type="EMBL" id="RLL98718.1"/>
    </source>
</evidence>
<dbReference type="PROSITE" id="PS50181">
    <property type="entry name" value="FBOX"/>
    <property type="match status" value="1"/>
</dbReference>
<keyword evidence="3" id="KW-1185">Reference proteome</keyword>
<organism evidence="2 3">
    <name type="scientific">Aspergillus turcosus</name>
    <dbReference type="NCBI Taxonomy" id="1245748"/>
    <lineage>
        <taxon>Eukaryota</taxon>
        <taxon>Fungi</taxon>
        <taxon>Dikarya</taxon>
        <taxon>Ascomycota</taxon>
        <taxon>Pezizomycotina</taxon>
        <taxon>Eurotiomycetes</taxon>
        <taxon>Eurotiomycetidae</taxon>
        <taxon>Eurotiales</taxon>
        <taxon>Aspergillaceae</taxon>
        <taxon>Aspergillus</taxon>
        <taxon>Aspergillus subgen. Fumigati</taxon>
    </lineage>
</organism>
<feature type="domain" description="F-box" evidence="1">
    <location>
        <begin position="1"/>
        <end position="51"/>
    </location>
</feature>
<sequence length="559" mass="62981">MSLADLPTEILVQVFASLDSLRDAVNLSKTCSRFDLLLNDTWNMATIFDAIADNIVLPETPDAAWLETHFGRDCLWKPLRSQISPGFSHAQTLEFLTTIGFPDCSMGVHGIDLQHFRKNIEQDTDDEQVHMYTRPVVGMGYTSGVSTWEECYILGFVGDQRVIVSYKSGLVGSYNPSARGIYHDMLEATCIMSFLVILGTVMSSRNAIKELMQRSSDPLKLAMGVWCLEKIYLKMKQYDLIDTYSHLWWDILFDGVGYTDYFKGPQPSQALPGDYLKDTELVLEAYLLGLPNEVLLHIFGSAESLRDVVNLARTCTRLDHLYRDETNLKIILDSIAANIVMPKNPDSTWLKTHFRVENLQTPDDSVLAAIEHVETRIFLSTVGFPDCSTRTGGLSSQRMSTVGIDGSTLNDPDIRDEDPPPLAGNYFLFDSASEFGMLFGTVKGDVIFCLFQGPGGTPCTDKHLSLGSAATSVSSFLVLLGTFLKFRRQVYEVMDLWTLSEVLPRLPIYEAFLRRVYERMREYGNLPERYDSFWHDICGNFSLCSPSFKKLVMRISGRD</sequence>
<dbReference type="Pfam" id="PF12937">
    <property type="entry name" value="F-box-like"/>
    <property type="match status" value="2"/>
</dbReference>
<proteinExistence type="predicted"/>